<evidence type="ECO:0000313" key="2">
    <source>
        <dbReference type="EMBL" id="GAG71404.1"/>
    </source>
</evidence>
<feature type="transmembrane region" description="Helical" evidence="1">
    <location>
        <begin position="21"/>
        <end position="45"/>
    </location>
</feature>
<keyword evidence="1" id="KW-1133">Transmembrane helix</keyword>
<comment type="caution">
    <text evidence="2">The sequence shown here is derived from an EMBL/GenBank/DDBJ whole genome shotgun (WGS) entry which is preliminary data.</text>
</comment>
<sequence length="213" mass="24757">MTYLTEEEIDKLKLIHPKKRYLRYLFLVIGILIIFLGCLFTFLGFDYFITLNGFNLSLIVNILIIIFGGIITSKFYITPYYIRENSLTFKKMRDLREPVEDYVKFYSLAITRLIASILLILNSIISYTIFGADMGHEIEFGSAISLGGPSWFYVTGFPMLMTGLGLLIYFILSPFRGTFSKSKNFFFFSEIRPGFAWLSILCFLEQTELNFRE</sequence>
<dbReference type="EMBL" id="BART01001594">
    <property type="protein sequence ID" value="GAG71404.1"/>
    <property type="molecule type" value="Genomic_DNA"/>
</dbReference>
<organism evidence="2">
    <name type="scientific">marine sediment metagenome</name>
    <dbReference type="NCBI Taxonomy" id="412755"/>
    <lineage>
        <taxon>unclassified sequences</taxon>
        <taxon>metagenomes</taxon>
        <taxon>ecological metagenomes</taxon>
    </lineage>
</organism>
<keyword evidence="1" id="KW-0812">Transmembrane</keyword>
<keyword evidence="1" id="KW-0472">Membrane</keyword>
<dbReference type="AlphaFoldDB" id="X0ZPU0"/>
<feature type="transmembrane region" description="Helical" evidence="1">
    <location>
        <begin position="103"/>
        <end position="130"/>
    </location>
</feature>
<accession>X0ZPU0</accession>
<proteinExistence type="predicted"/>
<feature type="transmembrane region" description="Helical" evidence="1">
    <location>
        <begin position="57"/>
        <end position="82"/>
    </location>
</feature>
<evidence type="ECO:0000256" key="1">
    <source>
        <dbReference type="SAM" id="Phobius"/>
    </source>
</evidence>
<protein>
    <submittedName>
        <fullName evidence="2">Uncharacterized protein</fullName>
    </submittedName>
</protein>
<reference evidence="2" key="1">
    <citation type="journal article" date="2014" name="Front. Microbiol.">
        <title>High frequency of phylogenetically diverse reductive dehalogenase-homologous genes in deep subseafloor sedimentary metagenomes.</title>
        <authorList>
            <person name="Kawai M."/>
            <person name="Futagami T."/>
            <person name="Toyoda A."/>
            <person name="Takaki Y."/>
            <person name="Nishi S."/>
            <person name="Hori S."/>
            <person name="Arai W."/>
            <person name="Tsubouchi T."/>
            <person name="Morono Y."/>
            <person name="Uchiyama I."/>
            <person name="Ito T."/>
            <person name="Fujiyama A."/>
            <person name="Inagaki F."/>
            <person name="Takami H."/>
        </authorList>
    </citation>
    <scope>NUCLEOTIDE SEQUENCE</scope>
    <source>
        <strain evidence="2">Expedition CK06-06</strain>
    </source>
</reference>
<feature type="transmembrane region" description="Helical" evidence="1">
    <location>
        <begin position="150"/>
        <end position="172"/>
    </location>
</feature>
<name>X0ZPU0_9ZZZZ</name>
<gene>
    <name evidence="2" type="ORF">S01H4_05482</name>
</gene>